<keyword evidence="3 5" id="KW-0067">ATP-binding</keyword>
<proteinExistence type="predicted"/>
<keyword evidence="2" id="KW-0547">Nucleotide-binding</keyword>
<keyword evidence="6" id="KW-1185">Reference proteome</keyword>
<dbReference type="PANTHER" id="PTHR42939">
    <property type="entry name" value="ABC TRANSPORTER ATP-BINDING PROTEIN ALBC-RELATED"/>
    <property type="match status" value="1"/>
</dbReference>
<dbReference type="EMBL" id="SDHZ01000002">
    <property type="protein sequence ID" value="RXK82924.1"/>
    <property type="molecule type" value="Genomic_DNA"/>
</dbReference>
<dbReference type="Proteomes" id="UP000290545">
    <property type="component" value="Unassembled WGS sequence"/>
</dbReference>
<feature type="domain" description="ABC transporter" evidence="4">
    <location>
        <begin position="2"/>
        <end position="226"/>
    </location>
</feature>
<evidence type="ECO:0000256" key="2">
    <source>
        <dbReference type="ARBA" id="ARBA00022741"/>
    </source>
</evidence>
<dbReference type="InterPro" id="IPR003593">
    <property type="entry name" value="AAA+_ATPase"/>
</dbReference>
<gene>
    <name evidence="5" type="ORF">ESB13_12410</name>
</gene>
<dbReference type="AlphaFoldDB" id="A0A4V1M9U8"/>
<protein>
    <submittedName>
        <fullName evidence="5">ABC transporter ATP-binding protein</fullName>
    </submittedName>
</protein>
<dbReference type="InterPro" id="IPR051782">
    <property type="entry name" value="ABC_Transporter_VariousFunc"/>
</dbReference>
<dbReference type="SMART" id="SM00382">
    <property type="entry name" value="AAA"/>
    <property type="match status" value="1"/>
</dbReference>
<evidence type="ECO:0000313" key="5">
    <source>
        <dbReference type="EMBL" id="RXK82924.1"/>
    </source>
</evidence>
<organism evidence="5 6">
    <name type="scientific">Filimonas effusa</name>
    <dbReference type="NCBI Taxonomy" id="2508721"/>
    <lineage>
        <taxon>Bacteria</taxon>
        <taxon>Pseudomonadati</taxon>
        <taxon>Bacteroidota</taxon>
        <taxon>Chitinophagia</taxon>
        <taxon>Chitinophagales</taxon>
        <taxon>Chitinophagaceae</taxon>
        <taxon>Filimonas</taxon>
    </lineage>
</organism>
<dbReference type="PROSITE" id="PS50893">
    <property type="entry name" value="ABC_TRANSPORTER_2"/>
    <property type="match status" value="1"/>
</dbReference>
<name>A0A4V1M9U8_9BACT</name>
<dbReference type="Pfam" id="PF00005">
    <property type="entry name" value="ABC_tran"/>
    <property type="match status" value="1"/>
</dbReference>
<dbReference type="GO" id="GO:0016887">
    <property type="term" value="F:ATP hydrolysis activity"/>
    <property type="evidence" value="ECO:0007669"/>
    <property type="project" value="InterPro"/>
</dbReference>
<dbReference type="RefSeq" id="WP_129003727.1">
    <property type="nucleotide sequence ID" value="NZ_SDHZ01000002.1"/>
</dbReference>
<dbReference type="CDD" id="cd03230">
    <property type="entry name" value="ABC_DR_subfamily_A"/>
    <property type="match status" value="1"/>
</dbReference>
<sequence length="289" mass="32334">MINIRDLNFSYRRKQVFNKLNLSLEAGHIYGLLGGNGMGKSTLLRNIAGLLFPDSGSITVNGHTPGLRKPSFLRELFMIPEEFFIPNITIDQYVKSNAPFYPHFDAEQLKKYLRDFEIPLGNKLQDMSYGQRKKALISFGLACNTPLLLMDEPTNGLDIVSKSQFRKVMAGVADAGRCIVISTHQVKDLENLIDGIVVVEDGRILFHQTIESISGKLVFRISFDAADTEHAIYAEESFKGNALILANTFKEETAIDLELLYKAIIFKHTALAALFEPTHSPTLKTTDHV</sequence>
<dbReference type="OrthoDB" id="9785229at2"/>
<dbReference type="SUPFAM" id="SSF52540">
    <property type="entry name" value="P-loop containing nucleoside triphosphate hydrolases"/>
    <property type="match status" value="1"/>
</dbReference>
<dbReference type="InterPro" id="IPR027417">
    <property type="entry name" value="P-loop_NTPase"/>
</dbReference>
<evidence type="ECO:0000256" key="1">
    <source>
        <dbReference type="ARBA" id="ARBA00022448"/>
    </source>
</evidence>
<dbReference type="InterPro" id="IPR003439">
    <property type="entry name" value="ABC_transporter-like_ATP-bd"/>
</dbReference>
<comment type="caution">
    <text evidence="5">The sequence shown here is derived from an EMBL/GenBank/DDBJ whole genome shotgun (WGS) entry which is preliminary data.</text>
</comment>
<dbReference type="PANTHER" id="PTHR42939:SF1">
    <property type="entry name" value="ABC TRANSPORTER ATP-BINDING PROTEIN ALBC-RELATED"/>
    <property type="match status" value="1"/>
</dbReference>
<keyword evidence="1" id="KW-0813">Transport</keyword>
<evidence type="ECO:0000259" key="4">
    <source>
        <dbReference type="PROSITE" id="PS50893"/>
    </source>
</evidence>
<evidence type="ECO:0000256" key="3">
    <source>
        <dbReference type="ARBA" id="ARBA00022840"/>
    </source>
</evidence>
<reference evidence="5 6" key="1">
    <citation type="submission" date="2019-01" db="EMBL/GenBank/DDBJ databases">
        <title>Filimonas sp. strain TTM-71.</title>
        <authorList>
            <person name="Chen W.-M."/>
        </authorList>
    </citation>
    <scope>NUCLEOTIDE SEQUENCE [LARGE SCALE GENOMIC DNA]</scope>
    <source>
        <strain evidence="5 6">TTM-71</strain>
    </source>
</reference>
<accession>A0A4V1M9U8</accession>
<dbReference type="Gene3D" id="3.40.50.300">
    <property type="entry name" value="P-loop containing nucleotide triphosphate hydrolases"/>
    <property type="match status" value="1"/>
</dbReference>
<dbReference type="GO" id="GO:0005524">
    <property type="term" value="F:ATP binding"/>
    <property type="evidence" value="ECO:0007669"/>
    <property type="project" value="UniProtKB-KW"/>
</dbReference>
<evidence type="ECO:0000313" key="6">
    <source>
        <dbReference type="Proteomes" id="UP000290545"/>
    </source>
</evidence>